<keyword evidence="2" id="KW-0143">Chaperone</keyword>
<evidence type="ECO:0000256" key="2">
    <source>
        <dbReference type="ARBA" id="ARBA00023186"/>
    </source>
</evidence>
<dbReference type="AlphaFoldDB" id="A0A392RDY5"/>
<accession>A0A392RDY5</accession>
<reference evidence="3 4" key="1">
    <citation type="journal article" date="2018" name="Front. Plant Sci.">
        <title>Red Clover (Trifolium pratense) and Zigzag Clover (T. medium) - A Picture of Genomic Similarities and Differences.</title>
        <authorList>
            <person name="Dluhosova J."/>
            <person name="Istvanek J."/>
            <person name="Nedelnik J."/>
            <person name="Repkova J."/>
        </authorList>
    </citation>
    <scope>NUCLEOTIDE SEQUENCE [LARGE SCALE GENOMIC DNA]</scope>
    <source>
        <strain evidence="4">cv. 10/8</strain>
        <tissue evidence="3">Leaf</tissue>
    </source>
</reference>
<sequence length="70" mass="7341">SDALATLILNKLRAGIKVCAIKAPGFGENRKSGLQDLAVLTGGQLITEELGLNLEKVDLDVFGSCKKVSV</sequence>
<proteinExistence type="inferred from homology"/>
<dbReference type="PANTHER" id="PTHR45633">
    <property type="entry name" value="60 KDA HEAT SHOCK PROTEIN, MITOCHONDRIAL"/>
    <property type="match status" value="1"/>
</dbReference>
<dbReference type="GO" id="GO:0140662">
    <property type="term" value="F:ATP-dependent protein folding chaperone"/>
    <property type="evidence" value="ECO:0007669"/>
    <property type="project" value="InterPro"/>
</dbReference>
<dbReference type="Proteomes" id="UP000265520">
    <property type="component" value="Unassembled WGS sequence"/>
</dbReference>
<dbReference type="GO" id="GO:0042026">
    <property type="term" value="P:protein refolding"/>
    <property type="evidence" value="ECO:0007669"/>
    <property type="project" value="InterPro"/>
</dbReference>
<feature type="non-terminal residue" evidence="3">
    <location>
        <position position="1"/>
    </location>
</feature>
<evidence type="ECO:0000313" key="4">
    <source>
        <dbReference type="Proteomes" id="UP000265520"/>
    </source>
</evidence>
<dbReference type="InterPro" id="IPR027409">
    <property type="entry name" value="GroEL-like_apical_dom_sf"/>
</dbReference>
<protein>
    <submittedName>
        <fullName evidence="3">Chaperonin CPN60-2 mitochondrial</fullName>
    </submittedName>
</protein>
<dbReference type="InterPro" id="IPR001844">
    <property type="entry name" value="Cpn60/GroEL"/>
</dbReference>
<evidence type="ECO:0000313" key="3">
    <source>
        <dbReference type="EMBL" id="MCI34342.1"/>
    </source>
</evidence>
<dbReference type="Gene3D" id="3.50.7.10">
    <property type="entry name" value="GroEL"/>
    <property type="match status" value="1"/>
</dbReference>
<comment type="similarity">
    <text evidence="1">Belongs to the chaperonin (HSP60) family.</text>
</comment>
<keyword evidence="4" id="KW-1185">Reference proteome</keyword>
<name>A0A392RDY5_9FABA</name>
<dbReference type="SUPFAM" id="SSF52029">
    <property type="entry name" value="GroEL apical domain-like"/>
    <property type="match status" value="1"/>
</dbReference>
<evidence type="ECO:0000256" key="1">
    <source>
        <dbReference type="ARBA" id="ARBA00006607"/>
    </source>
</evidence>
<dbReference type="EMBL" id="LXQA010212927">
    <property type="protein sequence ID" value="MCI34342.1"/>
    <property type="molecule type" value="Genomic_DNA"/>
</dbReference>
<organism evidence="3 4">
    <name type="scientific">Trifolium medium</name>
    <dbReference type="NCBI Taxonomy" id="97028"/>
    <lineage>
        <taxon>Eukaryota</taxon>
        <taxon>Viridiplantae</taxon>
        <taxon>Streptophyta</taxon>
        <taxon>Embryophyta</taxon>
        <taxon>Tracheophyta</taxon>
        <taxon>Spermatophyta</taxon>
        <taxon>Magnoliopsida</taxon>
        <taxon>eudicotyledons</taxon>
        <taxon>Gunneridae</taxon>
        <taxon>Pentapetalae</taxon>
        <taxon>rosids</taxon>
        <taxon>fabids</taxon>
        <taxon>Fabales</taxon>
        <taxon>Fabaceae</taxon>
        <taxon>Papilionoideae</taxon>
        <taxon>50 kb inversion clade</taxon>
        <taxon>NPAAA clade</taxon>
        <taxon>Hologalegina</taxon>
        <taxon>IRL clade</taxon>
        <taxon>Trifolieae</taxon>
        <taxon>Trifolium</taxon>
    </lineage>
</organism>
<comment type="caution">
    <text evidence="3">The sequence shown here is derived from an EMBL/GenBank/DDBJ whole genome shotgun (WGS) entry which is preliminary data.</text>
</comment>